<dbReference type="InterPro" id="IPR036412">
    <property type="entry name" value="HAD-like_sf"/>
</dbReference>
<dbReference type="RefSeq" id="WP_184478265.1">
    <property type="nucleotide sequence ID" value="NZ_JACHIV010000001.1"/>
</dbReference>
<dbReference type="EMBL" id="JACHIV010000001">
    <property type="protein sequence ID" value="MBB5068601.1"/>
    <property type="molecule type" value="Genomic_DNA"/>
</dbReference>
<dbReference type="Pfam" id="PF00702">
    <property type="entry name" value="Hydrolase"/>
    <property type="match status" value="1"/>
</dbReference>
<dbReference type="GO" id="GO:0008967">
    <property type="term" value="F:phosphoglycolate phosphatase activity"/>
    <property type="evidence" value="ECO:0007669"/>
    <property type="project" value="TreeGrafter"/>
</dbReference>
<dbReference type="Gene3D" id="3.40.50.1000">
    <property type="entry name" value="HAD superfamily/HAD-like"/>
    <property type="match status" value="1"/>
</dbReference>
<evidence type="ECO:0000313" key="2">
    <source>
        <dbReference type="Proteomes" id="UP000580474"/>
    </source>
</evidence>
<evidence type="ECO:0000313" key="1">
    <source>
        <dbReference type="EMBL" id="MBB5068601.1"/>
    </source>
</evidence>
<dbReference type="SFLD" id="SFLDG01129">
    <property type="entry name" value="C1.5:_HAD__Beta-PGM__Phosphata"/>
    <property type="match status" value="1"/>
</dbReference>
<dbReference type="GO" id="GO:0005829">
    <property type="term" value="C:cytosol"/>
    <property type="evidence" value="ECO:0007669"/>
    <property type="project" value="TreeGrafter"/>
</dbReference>
<dbReference type="SUPFAM" id="SSF56784">
    <property type="entry name" value="HAD-like"/>
    <property type="match status" value="1"/>
</dbReference>
<dbReference type="Gene3D" id="1.10.150.240">
    <property type="entry name" value="Putative phosphatase, domain 2"/>
    <property type="match status" value="1"/>
</dbReference>
<gene>
    <name evidence="1" type="ORF">BJ969_001689</name>
</gene>
<reference evidence="1 2" key="1">
    <citation type="submission" date="2020-08" db="EMBL/GenBank/DDBJ databases">
        <title>Sequencing the genomes of 1000 actinobacteria strains.</title>
        <authorList>
            <person name="Klenk H.-P."/>
        </authorList>
    </citation>
    <scope>NUCLEOTIDE SEQUENCE [LARGE SCALE GENOMIC DNA]</scope>
    <source>
        <strain evidence="1 2">DSM 45582</strain>
    </source>
</reference>
<dbReference type="PANTHER" id="PTHR43434:SF1">
    <property type="entry name" value="PHOSPHOGLYCOLATE PHOSPHATASE"/>
    <property type="match status" value="1"/>
</dbReference>
<sequence>MAEFSGHIVWDWNGTLLDDGQVVIDSVAAAFADAGHRVTREDHQRHFTRPISAFCDRLAGRALSPDELAAVLRKFDECYDLALPHVPLAEDARFTLAAWTGAGGTQSLLSMCPHDVLLPAVRRAGIESSFRHVQGRTGAAPDTKAAHIERHLAALGSPDPREVVLIGDTVDDTETAAAVGAHCVIYHSGPTALHALDHFTGRDVPITTTLSAAVERANALLSG</sequence>
<comment type="caution">
    <text evidence="1">The sequence shown here is derived from an EMBL/GenBank/DDBJ whole genome shotgun (WGS) entry which is preliminary data.</text>
</comment>
<dbReference type="Proteomes" id="UP000580474">
    <property type="component" value="Unassembled WGS sequence"/>
</dbReference>
<name>A0A840NCF0_9PSEU</name>
<dbReference type="InterPro" id="IPR023198">
    <property type="entry name" value="PGP-like_dom2"/>
</dbReference>
<dbReference type="InterPro" id="IPR050155">
    <property type="entry name" value="HAD-like_hydrolase_sf"/>
</dbReference>
<keyword evidence="2" id="KW-1185">Reference proteome</keyword>
<proteinExistence type="predicted"/>
<accession>A0A840NCF0</accession>
<dbReference type="SFLD" id="SFLDS00003">
    <property type="entry name" value="Haloacid_Dehalogenase"/>
    <property type="match status" value="1"/>
</dbReference>
<dbReference type="AlphaFoldDB" id="A0A840NCF0"/>
<dbReference type="PANTHER" id="PTHR43434">
    <property type="entry name" value="PHOSPHOGLYCOLATE PHOSPHATASE"/>
    <property type="match status" value="1"/>
</dbReference>
<protein>
    <submittedName>
        <fullName evidence="1">Phosphoglycolate phosphatase-like HAD superfamily hydrolase</fullName>
    </submittedName>
</protein>
<dbReference type="InterPro" id="IPR023214">
    <property type="entry name" value="HAD_sf"/>
</dbReference>
<dbReference type="GO" id="GO:0006281">
    <property type="term" value="P:DNA repair"/>
    <property type="evidence" value="ECO:0007669"/>
    <property type="project" value="TreeGrafter"/>
</dbReference>
<organism evidence="1 2">
    <name type="scientific">Saccharopolyspora gloriosae</name>
    <dbReference type="NCBI Taxonomy" id="455344"/>
    <lineage>
        <taxon>Bacteria</taxon>
        <taxon>Bacillati</taxon>
        <taxon>Actinomycetota</taxon>
        <taxon>Actinomycetes</taxon>
        <taxon>Pseudonocardiales</taxon>
        <taxon>Pseudonocardiaceae</taxon>
        <taxon>Saccharopolyspora</taxon>
    </lineage>
</organism>
<keyword evidence="1" id="KW-0378">Hydrolase</keyword>